<dbReference type="InterPro" id="IPR035906">
    <property type="entry name" value="MetI-like_sf"/>
</dbReference>
<dbReference type="AlphaFoldDB" id="A0AA37XH04"/>
<dbReference type="GO" id="GO:0016020">
    <property type="term" value="C:membrane"/>
    <property type="evidence" value="ECO:0007669"/>
    <property type="project" value="UniProtKB-SubCell"/>
</dbReference>
<gene>
    <name evidence="6" type="ORF">GCM10025875_33530</name>
</gene>
<organism evidence="6 7">
    <name type="scientific">Litorihabitans aurantiacus</name>
    <dbReference type="NCBI Taxonomy" id="1930061"/>
    <lineage>
        <taxon>Bacteria</taxon>
        <taxon>Bacillati</taxon>
        <taxon>Actinomycetota</taxon>
        <taxon>Actinomycetes</taxon>
        <taxon>Micrococcales</taxon>
        <taxon>Beutenbergiaceae</taxon>
        <taxon>Litorihabitans</taxon>
    </lineage>
</organism>
<comment type="subcellular location">
    <subcellularLocation>
        <location evidence="1">Membrane</location>
        <topology evidence="1">Multi-pass membrane protein</topology>
    </subcellularLocation>
</comment>
<reference evidence="6" key="1">
    <citation type="journal article" date="2014" name="Int. J. Syst. Evol. Microbiol.">
        <title>Complete genome sequence of Corynebacterium casei LMG S-19264T (=DSM 44701T), isolated from a smear-ripened cheese.</title>
        <authorList>
            <consortium name="US DOE Joint Genome Institute (JGI-PGF)"/>
            <person name="Walter F."/>
            <person name="Albersmeier A."/>
            <person name="Kalinowski J."/>
            <person name="Ruckert C."/>
        </authorList>
    </citation>
    <scope>NUCLEOTIDE SEQUENCE</scope>
    <source>
        <strain evidence="6">NBRC 112290</strain>
    </source>
</reference>
<protein>
    <recommendedName>
        <fullName evidence="8">Carbohydrate ABC transporter permease</fullName>
    </recommendedName>
</protein>
<proteinExistence type="predicted"/>
<evidence type="ECO:0000256" key="3">
    <source>
        <dbReference type="ARBA" id="ARBA00022989"/>
    </source>
</evidence>
<evidence type="ECO:0008006" key="8">
    <source>
        <dbReference type="Google" id="ProtNLM"/>
    </source>
</evidence>
<name>A0AA37XH04_9MICO</name>
<keyword evidence="3 5" id="KW-1133">Transmembrane helix</keyword>
<dbReference type="Proteomes" id="UP001157161">
    <property type="component" value="Unassembled WGS sequence"/>
</dbReference>
<keyword evidence="7" id="KW-1185">Reference proteome</keyword>
<evidence type="ECO:0000313" key="7">
    <source>
        <dbReference type="Proteomes" id="UP001157161"/>
    </source>
</evidence>
<evidence type="ECO:0000313" key="6">
    <source>
        <dbReference type="EMBL" id="GMA33361.1"/>
    </source>
</evidence>
<reference evidence="6" key="2">
    <citation type="submission" date="2023-02" db="EMBL/GenBank/DDBJ databases">
        <authorList>
            <person name="Sun Q."/>
            <person name="Mori K."/>
        </authorList>
    </citation>
    <scope>NUCLEOTIDE SEQUENCE</scope>
    <source>
        <strain evidence="6">NBRC 112290</strain>
    </source>
</reference>
<dbReference type="SUPFAM" id="SSF161098">
    <property type="entry name" value="MetI-like"/>
    <property type="match status" value="1"/>
</dbReference>
<keyword evidence="2 5" id="KW-0812">Transmembrane</keyword>
<comment type="caution">
    <text evidence="6">The sequence shown here is derived from an EMBL/GenBank/DDBJ whole genome shotgun (WGS) entry which is preliminary data.</text>
</comment>
<evidence type="ECO:0000256" key="4">
    <source>
        <dbReference type="ARBA" id="ARBA00023136"/>
    </source>
</evidence>
<feature type="transmembrane region" description="Helical" evidence="5">
    <location>
        <begin position="12"/>
        <end position="31"/>
    </location>
</feature>
<dbReference type="EMBL" id="BSUM01000001">
    <property type="protein sequence ID" value="GMA33361.1"/>
    <property type="molecule type" value="Genomic_DNA"/>
</dbReference>
<evidence type="ECO:0000256" key="1">
    <source>
        <dbReference type="ARBA" id="ARBA00004141"/>
    </source>
</evidence>
<evidence type="ECO:0000256" key="5">
    <source>
        <dbReference type="SAM" id="Phobius"/>
    </source>
</evidence>
<evidence type="ECO:0000256" key="2">
    <source>
        <dbReference type="ARBA" id="ARBA00022692"/>
    </source>
</evidence>
<accession>A0AA37XH04</accession>
<keyword evidence="4 5" id="KW-0472">Membrane</keyword>
<sequence>MLFSAENRSFDLVMAGAVLASVPTILVFFLLRKQLLDGLSAGAVKG</sequence>